<dbReference type="GO" id="GO:0016787">
    <property type="term" value="F:hydrolase activity"/>
    <property type="evidence" value="ECO:0007669"/>
    <property type="project" value="UniProtKB-KW"/>
</dbReference>
<dbReference type="PANTHER" id="PTHR48081">
    <property type="entry name" value="AB HYDROLASE SUPERFAMILY PROTEIN C4A8.06C"/>
    <property type="match status" value="1"/>
</dbReference>
<keyword evidence="1 3" id="KW-0378">Hydrolase</keyword>
<accession>A0AB39BDF5</accession>
<dbReference type="SUPFAM" id="SSF53474">
    <property type="entry name" value="alpha/beta-Hydrolases"/>
    <property type="match status" value="1"/>
</dbReference>
<gene>
    <name evidence="3" type="ORF">ABFY20_14675</name>
</gene>
<dbReference type="EC" id="3.4.-.-" evidence="3"/>
<dbReference type="Gene3D" id="3.40.50.1820">
    <property type="entry name" value="alpha/beta hydrolase"/>
    <property type="match status" value="1"/>
</dbReference>
<organism evidence="3">
    <name type="scientific">Herbiconiux sp. A18JL235</name>
    <dbReference type="NCBI Taxonomy" id="3152363"/>
    <lineage>
        <taxon>Bacteria</taxon>
        <taxon>Bacillati</taxon>
        <taxon>Actinomycetota</taxon>
        <taxon>Actinomycetes</taxon>
        <taxon>Micrococcales</taxon>
        <taxon>Microbacteriaceae</taxon>
        <taxon>Herbiconiux</taxon>
    </lineage>
</organism>
<proteinExistence type="predicted"/>
<dbReference type="InterPro" id="IPR029058">
    <property type="entry name" value="AB_hydrolase_fold"/>
</dbReference>
<evidence type="ECO:0000259" key="2">
    <source>
        <dbReference type="Pfam" id="PF00326"/>
    </source>
</evidence>
<dbReference type="RefSeq" id="WP_368496971.1">
    <property type="nucleotide sequence ID" value="NZ_CP162511.1"/>
</dbReference>
<dbReference type="InterPro" id="IPR050300">
    <property type="entry name" value="GDXG_lipolytic_enzyme"/>
</dbReference>
<name>A0AB39BDF5_9MICO</name>
<dbReference type="EMBL" id="CP162511">
    <property type="protein sequence ID" value="XDI04567.1"/>
    <property type="molecule type" value="Genomic_DNA"/>
</dbReference>
<evidence type="ECO:0000256" key="1">
    <source>
        <dbReference type="ARBA" id="ARBA00022801"/>
    </source>
</evidence>
<evidence type="ECO:0000313" key="3">
    <source>
        <dbReference type="EMBL" id="XDI04567.1"/>
    </source>
</evidence>
<dbReference type="InterPro" id="IPR001375">
    <property type="entry name" value="Peptidase_S9_cat"/>
</dbReference>
<reference evidence="3" key="1">
    <citation type="submission" date="2024-05" db="EMBL/GenBank/DDBJ databases">
        <title>Herbiconiux sp. A18JL235.</title>
        <authorList>
            <person name="Zhang G."/>
        </authorList>
    </citation>
    <scope>NUCLEOTIDE SEQUENCE</scope>
    <source>
        <strain evidence="3">A18JL235</strain>
    </source>
</reference>
<dbReference type="AlphaFoldDB" id="A0AB39BDF5"/>
<protein>
    <submittedName>
        <fullName evidence="3">Alpha/beta hydrolase family protein</fullName>
        <ecNumber evidence="3">3.4.-.-</ecNumber>
    </submittedName>
</protein>
<sequence>MTGASPRIETYGADADQHIEWWSAAPDAPAARGTIVLLHGGYWRERFTAELMHPLVPSFTARGWTVANVEYRRGPGAWAAMRDDLASSLAAVRASTLSGGRLALVGHSVGGQLALLGGEAGDAVVALAPVTDLVRGYHESIGDGAVVEFLGAAPDALPDTYAAASPLAHVPPRASVLIVHGTDDTRVPITHTHAYVTACRSAPGVGVALGPTAPAVTLLELPHLPHLDAISPTAPHWPAVHHWLDDWSALDRQGRSA</sequence>
<feature type="domain" description="Peptidase S9 prolyl oligopeptidase catalytic" evidence="2">
    <location>
        <begin position="83"/>
        <end position="201"/>
    </location>
</feature>
<dbReference type="Pfam" id="PF00326">
    <property type="entry name" value="Peptidase_S9"/>
    <property type="match status" value="1"/>
</dbReference>